<feature type="compositionally biased region" description="Basic and acidic residues" evidence="1">
    <location>
        <begin position="119"/>
        <end position="139"/>
    </location>
</feature>
<proteinExistence type="predicted"/>
<reference evidence="2" key="1">
    <citation type="journal article" date="2021" name="PeerJ">
        <title>Extensive microbial diversity within the chicken gut microbiome revealed by metagenomics and culture.</title>
        <authorList>
            <person name="Gilroy R."/>
            <person name="Ravi A."/>
            <person name="Getino M."/>
            <person name="Pursley I."/>
            <person name="Horton D.L."/>
            <person name="Alikhan N.F."/>
            <person name="Baker D."/>
            <person name="Gharbi K."/>
            <person name="Hall N."/>
            <person name="Watson M."/>
            <person name="Adriaenssens E.M."/>
            <person name="Foster-Nyarko E."/>
            <person name="Jarju S."/>
            <person name="Secka A."/>
            <person name="Antonio M."/>
            <person name="Oren A."/>
            <person name="Chaudhuri R.R."/>
            <person name="La Ragione R."/>
            <person name="Hildebrand F."/>
            <person name="Pallen M.J."/>
        </authorList>
    </citation>
    <scope>NUCLEOTIDE SEQUENCE</scope>
    <source>
        <strain evidence="2">B3-3758</strain>
    </source>
</reference>
<dbReference type="Proteomes" id="UP000824236">
    <property type="component" value="Unassembled WGS sequence"/>
</dbReference>
<organism evidence="2 3">
    <name type="scientific">Candidatus Bacteroides intestinipullorum</name>
    <dbReference type="NCBI Taxonomy" id="2838471"/>
    <lineage>
        <taxon>Bacteria</taxon>
        <taxon>Pseudomonadati</taxon>
        <taxon>Bacteroidota</taxon>
        <taxon>Bacteroidia</taxon>
        <taxon>Bacteroidales</taxon>
        <taxon>Bacteroidaceae</taxon>
        <taxon>Bacteroides</taxon>
    </lineage>
</organism>
<feature type="region of interest" description="Disordered" evidence="1">
    <location>
        <begin position="117"/>
        <end position="139"/>
    </location>
</feature>
<name>A0A9E2NN10_9BACE</name>
<accession>A0A9E2NN10</accession>
<protein>
    <submittedName>
        <fullName evidence="2">Uncharacterized protein</fullName>
    </submittedName>
</protein>
<evidence type="ECO:0000313" key="3">
    <source>
        <dbReference type="Proteomes" id="UP000824236"/>
    </source>
</evidence>
<evidence type="ECO:0000256" key="1">
    <source>
        <dbReference type="SAM" id="MobiDB-lite"/>
    </source>
</evidence>
<feature type="region of interest" description="Disordered" evidence="1">
    <location>
        <begin position="279"/>
        <end position="300"/>
    </location>
</feature>
<gene>
    <name evidence="2" type="ORF">H9791_03235</name>
</gene>
<evidence type="ECO:0000313" key="2">
    <source>
        <dbReference type="EMBL" id="MBU3813509.1"/>
    </source>
</evidence>
<reference evidence="2" key="2">
    <citation type="submission" date="2021-04" db="EMBL/GenBank/DDBJ databases">
        <authorList>
            <person name="Gilroy R."/>
        </authorList>
    </citation>
    <scope>NUCLEOTIDE SEQUENCE</scope>
    <source>
        <strain evidence="2">B3-3758</strain>
    </source>
</reference>
<sequence length="399" mass="46785">MSNELILREDNIRLVMSQAPQAWRDNQQSHDRCLASCQTLLDTIEAEGMNDELDQKADTYIRKSRNTVKKMNEQRSAVTKLFDEIRTVFTTLENEVDPTKKGSIPYQLQDYRNAYAARKQREAEERRRAEEQRQRRELARSSYLRDVEADYRQTFNRHLTQRYNELAALNQEITLQNFEEQERKIRAIPLDLPDDYASTLYSGVRIPAEMDSTEAAGIRRQVLEGLIPQFREQYNFEMQSNVESVLTLLPSKRKELEAIAQASAEEAAKRAEELKRREAEEAARREQERIRREQEERERQQVQKQQAEMAGLFEQAKAAAPVYQPKAQVKKRIVVNDPRGFLDILNLWWTTEGVTLSVEELTKKFKSQLTICERLANDKQDPRFIQSAYITYEDEVKAK</sequence>
<dbReference type="AlphaFoldDB" id="A0A9E2NN10"/>
<comment type="caution">
    <text evidence="2">The sequence shown here is derived from an EMBL/GenBank/DDBJ whole genome shotgun (WGS) entry which is preliminary data.</text>
</comment>
<dbReference type="EMBL" id="JAHLFO010000040">
    <property type="protein sequence ID" value="MBU3813509.1"/>
    <property type="molecule type" value="Genomic_DNA"/>
</dbReference>